<dbReference type="GeneID" id="102803421"/>
<dbReference type="SMART" id="SM00225">
    <property type="entry name" value="BTB"/>
    <property type="match status" value="1"/>
</dbReference>
<dbReference type="InterPro" id="IPR011333">
    <property type="entry name" value="SKP1/BTB/POZ_sf"/>
</dbReference>
<reference evidence="5" key="1">
    <citation type="submission" date="2025-08" db="UniProtKB">
        <authorList>
            <consortium name="RefSeq"/>
        </authorList>
    </citation>
    <scope>IDENTIFICATION</scope>
    <source>
        <tissue evidence="5">Testes</tissue>
    </source>
</reference>
<dbReference type="Gene3D" id="3.30.710.10">
    <property type="entry name" value="Potassium Channel Kv1.1, Chain A"/>
    <property type="match status" value="1"/>
</dbReference>
<evidence type="ECO:0000313" key="5">
    <source>
        <dbReference type="RefSeq" id="XP_006820798.1"/>
    </source>
</evidence>
<dbReference type="Pfam" id="PF00651">
    <property type="entry name" value="BTB"/>
    <property type="match status" value="1"/>
</dbReference>
<organism evidence="4 5">
    <name type="scientific">Saccoglossus kowalevskii</name>
    <name type="common">Acorn worm</name>
    <dbReference type="NCBI Taxonomy" id="10224"/>
    <lineage>
        <taxon>Eukaryota</taxon>
        <taxon>Metazoa</taxon>
        <taxon>Hemichordata</taxon>
        <taxon>Enteropneusta</taxon>
        <taxon>Harrimaniidae</taxon>
        <taxon>Saccoglossus</taxon>
    </lineage>
</organism>
<dbReference type="InterPro" id="IPR000210">
    <property type="entry name" value="BTB/POZ_dom"/>
</dbReference>
<dbReference type="CDD" id="cd14733">
    <property type="entry name" value="BACK"/>
    <property type="match status" value="1"/>
</dbReference>
<evidence type="ECO:0000313" key="4">
    <source>
        <dbReference type="Proteomes" id="UP000694865"/>
    </source>
</evidence>
<dbReference type="PANTHER" id="PTHR45774">
    <property type="entry name" value="BTB/POZ DOMAIN-CONTAINING"/>
    <property type="match status" value="1"/>
</dbReference>
<accession>A0ABM0MLA7</accession>
<feature type="domain" description="BTB" evidence="3">
    <location>
        <begin position="19"/>
        <end position="94"/>
    </location>
</feature>
<keyword evidence="2" id="KW-0963">Cytoplasm</keyword>
<dbReference type="Pfam" id="PF07707">
    <property type="entry name" value="BACK"/>
    <property type="match status" value="1"/>
</dbReference>
<evidence type="ECO:0000256" key="1">
    <source>
        <dbReference type="ARBA" id="ARBA00004496"/>
    </source>
</evidence>
<dbReference type="SMART" id="SM00875">
    <property type="entry name" value="BACK"/>
    <property type="match status" value="1"/>
</dbReference>
<dbReference type="CDD" id="cd18186">
    <property type="entry name" value="BTB_POZ_ZBTB_KLHL-like"/>
    <property type="match status" value="1"/>
</dbReference>
<dbReference type="Pfam" id="PF08005">
    <property type="entry name" value="PHR"/>
    <property type="match status" value="1"/>
</dbReference>
<dbReference type="SUPFAM" id="SSF54695">
    <property type="entry name" value="POZ domain"/>
    <property type="match status" value="1"/>
</dbReference>
<dbReference type="RefSeq" id="XP_006820798.1">
    <property type="nucleotide sequence ID" value="XM_006820735.1"/>
</dbReference>
<dbReference type="InterPro" id="IPR011705">
    <property type="entry name" value="BACK"/>
</dbReference>
<comment type="subcellular location">
    <subcellularLocation>
        <location evidence="1">Cytoplasm</location>
    </subcellularLocation>
</comment>
<evidence type="ECO:0000256" key="2">
    <source>
        <dbReference type="ARBA" id="ARBA00022490"/>
    </source>
</evidence>
<gene>
    <name evidence="5" type="primary">LOC102803421</name>
</gene>
<dbReference type="InterPro" id="IPR038648">
    <property type="entry name" value="PHR_sf"/>
</dbReference>
<evidence type="ECO:0000259" key="3">
    <source>
        <dbReference type="PROSITE" id="PS50097"/>
    </source>
</evidence>
<protein>
    <submittedName>
        <fullName evidence="5">Uncharacterized protein LOC102803421</fullName>
    </submittedName>
</protein>
<dbReference type="Proteomes" id="UP000694865">
    <property type="component" value="Unplaced"/>
</dbReference>
<dbReference type="PANTHER" id="PTHR45774:SF4">
    <property type="entry name" value="AXUNDEAD, ISOFORM F"/>
    <property type="match status" value="1"/>
</dbReference>
<keyword evidence="4" id="KW-1185">Reference proteome</keyword>
<dbReference type="PROSITE" id="PS50097">
    <property type="entry name" value="BTB"/>
    <property type="match status" value="1"/>
</dbReference>
<dbReference type="InterPro" id="IPR012983">
    <property type="entry name" value="PHR"/>
</dbReference>
<name>A0ABM0MLA7_SACKO</name>
<dbReference type="Gene3D" id="1.25.40.420">
    <property type="match status" value="1"/>
</dbReference>
<dbReference type="Gene3D" id="2.60.120.820">
    <property type="entry name" value="PHR domain"/>
    <property type="match status" value="1"/>
</dbReference>
<sequence length="437" mass="50208">MVSLLEKLQEDFSKNHRRTDIVLILQDEQRLKVHSVVLSLFSDVFATQFNNRWSRSRQSGEPEQHIEIDCKTFPPLLMVLVITYMYNDTIPLALDNSDDLLIIADFYNIQELRTRCLDYLSSLTHSNVLRVLPIADNHKFSELKEQCLQFLDRMAPIILNNNLNIGQFCDLPKHLVIEIIERDTLAIHEDIVLDLLDKWVTHTSIVHEEDNLDIPFAWEEFVPHIRFTECSLETFTRIVVSQQILDASLTSLIQQFIVCKTPVPQTVHFNTRPRSIISENAICVQRFRKICQEVNWSCNKFEGDRISFMVNTPSGSSARLHGVQLFGDPNHAITVRVSVLDRHNITLVSSETHRKGTEFVVIFKSAVRMQNNSLYTVIVQTTVDLKTCYGDDGIENKIQYTKDGTKLAVRFIDFEMGEGMSNGTTKSRGQISGLFFL</sequence>
<proteinExistence type="predicted"/>